<evidence type="ECO:0000256" key="3">
    <source>
        <dbReference type="ARBA" id="ARBA00022801"/>
    </source>
</evidence>
<proteinExistence type="inferred from homology"/>
<keyword evidence="3 4" id="KW-0378">Hydrolase</keyword>
<dbReference type="Proteomes" id="UP001241758">
    <property type="component" value="Unassembled WGS sequence"/>
</dbReference>
<dbReference type="SUPFAM" id="SSF55811">
    <property type="entry name" value="Nudix"/>
    <property type="match status" value="1"/>
</dbReference>
<dbReference type="PANTHER" id="PTHR43046:SF14">
    <property type="entry name" value="MUTT_NUDIX FAMILY PROTEIN"/>
    <property type="match status" value="1"/>
</dbReference>
<dbReference type="EMBL" id="JASCTH010000040">
    <property type="protein sequence ID" value="MDI6105059.1"/>
    <property type="molecule type" value="Genomic_DNA"/>
</dbReference>
<sequence length="165" mass="17935">MDANDIEWTGDAGSFKYRSAAVIADGDRLLVCAVDGIDGWFLPGGKVNFGETSAAALVRELREELGIDVTVAGGPLLVTEGVRDEGGVIHQEVCFYYPVRWPGDVPPDAVYDRDGHRFRWARFADLPGLRFLPPEITGLLTDPAPGPRHLAFDRRGQHPPDVGPA</sequence>
<feature type="domain" description="Nudix hydrolase" evidence="5">
    <location>
        <begin position="13"/>
        <end position="145"/>
    </location>
</feature>
<evidence type="ECO:0000256" key="4">
    <source>
        <dbReference type="RuleBase" id="RU003476"/>
    </source>
</evidence>
<dbReference type="Pfam" id="PF00293">
    <property type="entry name" value="NUDIX"/>
    <property type="match status" value="1"/>
</dbReference>
<dbReference type="PRINTS" id="PR00502">
    <property type="entry name" value="NUDIXFAMILY"/>
</dbReference>
<dbReference type="PROSITE" id="PS51462">
    <property type="entry name" value="NUDIX"/>
    <property type="match status" value="1"/>
</dbReference>
<dbReference type="RefSeq" id="WP_282766524.1">
    <property type="nucleotide sequence ID" value="NZ_JASCTH010000040.1"/>
</dbReference>
<comment type="cofactor">
    <cofactor evidence="1">
        <name>Mg(2+)</name>
        <dbReference type="ChEBI" id="CHEBI:18420"/>
    </cofactor>
</comment>
<protein>
    <submittedName>
        <fullName evidence="6">NUDIX domain-containing protein</fullName>
    </submittedName>
</protein>
<evidence type="ECO:0000313" key="7">
    <source>
        <dbReference type="Proteomes" id="UP001241758"/>
    </source>
</evidence>
<accession>A0ABT6WZ96</accession>
<gene>
    <name evidence="6" type="ORF">QLQ12_41395</name>
</gene>
<dbReference type="InterPro" id="IPR020084">
    <property type="entry name" value="NUDIX_hydrolase_CS"/>
</dbReference>
<dbReference type="InterPro" id="IPR015797">
    <property type="entry name" value="NUDIX_hydrolase-like_dom_sf"/>
</dbReference>
<dbReference type="PROSITE" id="PS00893">
    <property type="entry name" value="NUDIX_BOX"/>
    <property type="match status" value="1"/>
</dbReference>
<organism evidence="6 7">
    <name type="scientific">Actinoplanes sandaracinus</name>
    <dbReference type="NCBI Taxonomy" id="3045177"/>
    <lineage>
        <taxon>Bacteria</taxon>
        <taxon>Bacillati</taxon>
        <taxon>Actinomycetota</taxon>
        <taxon>Actinomycetes</taxon>
        <taxon>Micromonosporales</taxon>
        <taxon>Micromonosporaceae</taxon>
        <taxon>Actinoplanes</taxon>
    </lineage>
</organism>
<keyword evidence="7" id="KW-1185">Reference proteome</keyword>
<evidence type="ECO:0000256" key="2">
    <source>
        <dbReference type="ARBA" id="ARBA00005582"/>
    </source>
</evidence>
<evidence type="ECO:0000259" key="5">
    <source>
        <dbReference type="PROSITE" id="PS51462"/>
    </source>
</evidence>
<name>A0ABT6WZ96_9ACTN</name>
<reference evidence="6 7" key="1">
    <citation type="submission" date="2023-05" db="EMBL/GenBank/DDBJ databases">
        <title>Actinoplanes sp. NEAU-A12 genome sequencing.</title>
        <authorList>
            <person name="Wang Z.-S."/>
        </authorList>
    </citation>
    <scope>NUCLEOTIDE SEQUENCE [LARGE SCALE GENOMIC DNA]</scope>
    <source>
        <strain evidence="6 7">NEAU-A12</strain>
    </source>
</reference>
<dbReference type="PANTHER" id="PTHR43046">
    <property type="entry name" value="GDP-MANNOSE MANNOSYL HYDROLASE"/>
    <property type="match status" value="1"/>
</dbReference>
<comment type="similarity">
    <text evidence="2 4">Belongs to the Nudix hydrolase family.</text>
</comment>
<evidence type="ECO:0000313" key="6">
    <source>
        <dbReference type="EMBL" id="MDI6105059.1"/>
    </source>
</evidence>
<dbReference type="InterPro" id="IPR020476">
    <property type="entry name" value="Nudix_hydrolase"/>
</dbReference>
<comment type="caution">
    <text evidence="6">The sequence shown here is derived from an EMBL/GenBank/DDBJ whole genome shotgun (WGS) entry which is preliminary data.</text>
</comment>
<dbReference type="CDD" id="cd04688">
    <property type="entry name" value="NUDIX_Hydrolase"/>
    <property type="match status" value="1"/>
</dbReference>
<evidence type="ECO:0000256" key="1">
    <source>
        <dbReference type="ARBA" id="ARBA00001946"/>
    </source>
</evidence>
<dbReference type="InterPro" id="IPR000086">
    <property type="entry name" value="NUDIX_hydrolase_dom"/>
</dbReference>
<dbReference type="Gene3D" id="3.90.79.10">
    <property type="entry name" value="Nucleoside Triphosphate Pyrophosphohydrolase"/>
    <property type="match status" value="1"/>
</dbReference>